<keyword evidence="1" id="KW-0245">EGF-like domain</keyword>
<dbReference type="STRING" id="94237.ENSMMOP00000010132"/>
<organism evidence="9 10">
    <name type="scientific">Mola mola</name>
    <name type="common">Ocean sunfish</name>
    <name type="synonym">Tetraodon mola</name>
    <dbReference type="NCBI Taxonomy" id="94237"/>
    <lineage>
        <taxon>Eukaryota</taxon>
        <taxon>Metazoa</taxon>
        <taxon>Chordata</taxon>
        <taxon>Craniata</taxon>
        <taxon>Vertebrata</taxon>
        <taxon>Euteleostomi</taxon>
        <taxon>Actinopterygii</taxon>
        <taxon>Neopterygii</taxon>
        <taxon>Teleostei</taxon>
        <taxon>Neoteleostei</taxon>
        <taxon>Acanthomorphata</taxon>
        <taxon>Eupercaria</taxon>
        <taxon>Tetraodontiformes</taxon>
        <taxon>Molidae</taxon>
        <taxon>Mola</taxon>
    </lineage>
</organism>
<dbReference type="InterPro" id="IPR008859">
    <property type="entry name" value="Thrombospondin_C"/>
</dbReference>
<dbReference type="AlphaFoldDB" id="A0A3Q3WDK8"/>
<dbReference type="Pfam" id="PF05735">
    <property type="entry name" value="TSP_C"/>
    <property type="match status" value="1"/>
</dbReference>
<evidence type="ECO:0000313" key="10">
    <source>
        <dbReference type="Proteomes" id="UP000261620"/>
    </source>
</evidence>
<evidence type="ECO:0000256" key="6">
    <source>
        <dbReference type="PROSITE-ProRule" id="PRU00634"/>
    </source>
</evidence>
<proteinExistence type="predicted"/>
<protein>
    <recommendedName>
        <fullName evidence="8">TSP C-terminal domain-containing protein</fullName>
    </recommendedName>
</protein>
<evidence type="ECO:0000256" key="7">
    <source>
        <dbReference type="SAM" id="MobiDB-lite"/>
    </source>
</evidence>
<dbReference type="PANTHER" id="PTHR10199:SF10">
    <property type="entry name" value="THROMBOSPONDIN-2"/>
    <property type="match status" value="1"/>
</dbReference>
<feature type="repeat" description="TSP type-3" evidence="6">
    <location>
        <begin position="2"/>
        <end position="37"/>
    </location>
</feature>
<dbReference type="Pfam" id="PF02412">
    <property type="entry name" value="TSP_3"/>
    <property type="match status" value="6"/>
</dbReference>
<reference evidence="9" key="2">
    <citation type="submission" date="2025-09" db="UniProtKB">
        <authorList>
            <consortium name="Ensembl"/>
        </authorList>
    </citation>
    <scope>IDENTIFICATION</scope>
</reference>
<dbReference type="GO" id="GO:0005509">
    <property type="term" value="F:calcium ion binding"/>
    <property type="evidence" value="ECO:0007669"/>
    <property type="project" value="UniProtKB-UniRule"/>
</dbReference>
<evidence type="ECO:0000256" key="2">
    <source>
        <dbReference type="ARBA" id="ARBA00022729"/>
    </source>
</evidence>
<feature type="compositionally biased region" description="Basic and acidic residues" evidence="7">
    <location>
        <begin position="198"/>
        <end position="207"/>
    </location>
</feature>
<feature type="repeat" description="TSP type-3" evidence="6">
    <location>
        <begin position="158"/>
        <end position="193"/>
    </location>
</feature>
<dbReference type="InterPro" id="IPR003367">
    <property type="entry name" value="Thrombospondin_3-like_rpt"/>
</dbReference>
<dbReference type="PANTHER" id="PTHR10199">
    <property type="entry name" value="THROMBOSPONDIN"/>
    <property type="match status" value="1"/>
</dbReference>
<accession>A0A3Q3WDK8</accession>
<evidence type="ECO:0000256" key="3">
    <source>
        <dbReference type="ARBA" id="ARBA00022737"/>
    </source>
</evidence>
<dbReference type="Gene3D" id="2.60.120.200">
    <property type="match status" value="1"/>
</dbReference>
<feature type="compositionally biased region" description="Basic and acidic residues" evidence="7">
    <location>
        <begin position="1"/>
        <end position="13"/>
    </location>
</feature>
<name>A0A3Q3WDK8_MOLML</name>
<evidence type="ECO:0000256" key="4">
    <source>
        <dbReference type="ARBA" id="ARBA00022837"/>
    </source>
</evidence>
<feature type="domain" description="TSP C-terminal" evidence="8">
    <location>
        <begin position="233"/>
        <end position="447"/>
    </location>
</feature>
<keyword evidence="10" id="KW-1185">Reference proteome</keyword>
<evidence type="ECO:0000256" key="5">
    <source>
        <dbReference type="ARBA" id="ARBA00023180"/>
    </source>
</evidence>
<feature type="compositionally biased region" description="Acidic residues" evidence="7">
    <location>
        <begin position="169"/>
        <end position="178"/>
    </location>
</feature>
<dbReference type="GO" id="GO:0007155">
    <property type="term" value="P:cell adhesion"/>
    <property type="evidence" value="ECO:0007669"/>
    <property type="project" value="InterPro"/>
</dbReference>
<feature type="region of interest" description="Disordered" evidence="7">
    <location>
        <begin position="127"/>
        <end position="207"/>
    </location>
</feature>
<evidence type="ECO:0000259" key="8">
    <source>
        <dbReference type="PROSITE" id="PS51236"/>
    </source>
</evidence>
<dbReference type="SUPFAM" id="SSF103647">
    <property type="entry name" value="TSP type-3 repeat"/>
    <property type="match status" value="3"/>
</dbReference>
<dbReference type="OMA" id="DDVCPAN"/>
<evidence type="ECO:0000313" key="9">
    <source>
        <dbReference type="Ensembl" id="ENSMMOP00000010132.1"/>
    </source>
</evidence>
<dbReference type="InterPro" id="IPR013320">
    <property type="entry name" value="ConA-like_dom_sf"/>
</dbReference>
<keyword evidence="2" id="KW-0732">Signal</keyword>
<keyword evidence="5" id="KW-0325">Glycoprotein</keyword>
<feature type="compositionally biased region" description="Basic and acidic residues" evidence="7">
    <location>
        <begin position="158"/>
        <end position="168"/>
    </location>
</feature>
<dbReference type="FunFam" id="4.10.1080.10:FF:000003">
    <property type="entry name" value="Thrombospondin 2"/>
    <property type="match status" value="1"/>
</dbReference>
<feature type="repeat" description="TSP type-3" evidence="6">
    <location>
        <begin position="194"/>
        <end position="229"/>
    </location>
</feature>
<dbReference type="GO" id="GO:0016525">
    <property type="term" value="P:negative regulation of angiogenesis"/>
    <property type="evidence" value="ECO:0007669"/>
    <property type="project" value="TreeGrafter"/>
</dbReference>
<dbReference type="PROSITE" id="PS51234">
    <property type="entry name" value="TSP3"/>
    <property type="match status" value="4"/>
</dbReference>
<evidence type="ECO:0000256" key="1">
    <source>
        <dbReference type="ARBA" id="ARBA00022536"/>
    </source>
</evidence>
<dbReference type="SUPFAM" id="SSF49899">
    <property type="entry name" value="Concanavalin A-like lectins/glucanases"/>
    <property type="match status" value="1"/>
</dbReference>
<dbReference type="GO" id="GO:0005576">
    <property type="term" value="C:extracellular region"/>
    <property type="evidence" value="ECO:0007669"/>
    <property type="project" value="InterPro"/>
</dbReference>
<feature type="repeat" description="TSP type-3" evidence="6">
    <location>
        <begin position="61"/>
        <end position="96"/>
    </location>
</feature>
<sequence length="468" mass="52822">QEDFDKDGQGDACDKDDDNDGILDERDNCPLLFNPRQFDFDKDEVGDRCDNCPYEHNPAQIDTDHNGEGDACAVDIDGDEILNESDNCPYVYNTDQKDTDMDGVGDQCDNCPLLHNPDQTDVDNDLVGDQCDNNQDIDEDGHQNNIDNCPYVANANQADHDKDGKGDACDYDDDNDGIPDDRDNCRLTPNADQVDSDGDGRGDACKDDFDNDNIPDILDVCPENNAISVTDFRKFQMVHLDPKGTTQIDPNWVVRHQGKELVQTANSDPGIAVGFDEFSAVDFSGTMYVNTDRDDDYAGFVFGYQSSGRFYVVMWKQITQTYWEDKPSKAFGISGVSLKVVNSSTGTGESLRNALWHTGNTPGQVRTLWHDPKNIGWKDYTAYRWHLIHRPKTGFIRVVVYEGKQIMADSGPVYDKTFAGGRLGLFVFSQELVFFSDLKYECRDFRKYQFFPFNRSNVQGIKRLEQNK</sequence>
<reference evidence="9" key="1">
    <citation type="submission" date="2025-08" db="UniProtKB">
        <authorList>
            <consortium name="Ensembl"/>
        </authorList>
    </citation>
    <scope>IDENTIFICATION</scope>
</reference>
<feature type="region of interest" description="Disordered" evidence="7">
    <location>
        <begin position="1"/>
        <end position="21"/>
    </location>
</feature>
<keyword evidence="4 6" id="KW-0106">Calcium</keyword>
<dbReference type="Ensembl" id="ENSMMOT00000010310.1">
    <property type="protein sequence ID" value="ENSMMOP00000010132.1"/>
    <property type="gene ID" value="ENSMMOG00000007833.1"/>
</dbReference>
<dbReference type="Proteomes" id="UP000261620">
    <property type="component" value="Unplaced"/>
</dbReference>
<dbReference type="FunFam" id="4.10.1080.10:FF:000001">
    <property type="entry name" value="Thrombospondin 3"/>
    <property type="match status" value="1"/>
</dbReference>
<dbReference type="PROSITE" id="PS51236">
    <property type="entry name" value="TSP_CTER"/>
    <property type="match status" value="1"/>
</dbReference>
<keyword evidence="3" id="KW-0677">Repeat</keyword>
<dbReference type="InterPro" id="IPR017897">
    <property type="entry name" value="Thrombospondin_3_rpt"/>
</dbReference>
<dbReference type="FunFam" id="2.60.120.200:FF:000009">
    <property type="entry name" value="Thrombospondin 1"/>
    <property type="match status" value="1"/>
</dbReference>
<dbReference type="InterPro" id="IPR028974">
    <property type="entry name" value="TSP_type-3_rpt"/>
</dbReference>
<dbReference type="Gene3D" id="4.10.1080.10">
    <property type="entry name" value="TSP type-3 repeat"/>
    <property type="match status" value="2"/>
</dbReference>